<dbReference type="OMA" id="PHEQIEW"/>
<dbReference type="STRING" id="425265.A8PU20"/>
<dbReference type="SUPFAM" id="SSF57903">
    <property type="entry name" value="FYVE/PHD zinc finger"/>
    <property type="match status" value="1"/>
</dbReference>
<dbReference type="InParanoid" id="A8PU20"/>
<dbReference type="OrthoDB" id="26681at2759"/>
<reference evidence="8 9" key="1">
    <citation type="journal article" date="2007" name="Proc. Natl. Acad. Sci. U.S.A.">
        <title>Dandruff-associated Malassezia genomes reveal convergent and divergent virulence traits shared with plant and human fungal pathogens.</title>
        <authorList>
            <person name="Xu J."/>
            <person name="Saunders C.W."/>
            <person name="Hu P."/>
            <person name="Grant R.A."/>
            <person name="Boekhout T."/>
            <person name="Kuramae E.E."/>
            <person name="Kronstad J.W."/>
            <person name="Deangelis Y.M."/>
            <person name="Reeder N.L."/>
            <person name="Johnstone K.R."/>
            <person name="Leland M."/>
            <person name="Fieno A.M."/>
            <person name="Begley W.M."/>
            <person name="Sun Y."/>
            <person name="Lacey M.P."/>
            <person name="Chaudhary T."/>
            <person name="Keough T."/>
            <person name="Chu L."/>
            <person name="Sears R."/>
            <person name="Yuan B."/>
            <person name="Dawson T.L.Jr."/>
        </authorList>
    </citation>
    <scope>NUCLEOTIDE SEQUENCE [LARGE SCALE GENOMIC DNA]</scope>
    <source>
        <strain evidence="9">ATCC MYA-4612 / CBS 7966</strain>
    </source>
</reference>
<evidence type="ECO:0000313" key="9">
    <source>
        <dbReference type="Proteomes" id="UP000008837"/>
    </source>
</evidence>
<dbReference type="InterPro" id="IPR036372">
    <property type="entry name" value="BEACH_dom_sf"/>
</dbReference>
<dbReference type="InterPro" id="IPR051944">
    <property type="entry name" value="BEACH_domain_protein"/>
</dbReference>
<evidence type="ECO:0000313" key="8">
    <source>
        <dbReference type="EMBL" id="EDP45528.1"/>
    </source>
</evidence>
<evidence type="ECO:0000256" key="2">
    <source>
        <dbReference type="ARBA" id="ARBA00022737"/>
    </source>
</evidence>
<dbReference type="SUPFAM" id="SSF50978">
    <property type="entry name" value="WD40 repeat-like"/>
    <property type="match status" value="1"/>
</dbReference>
<dbReference type="PANTHER" id="PTHR46108:SF4">
    <property type="entry name" value="BLUE CHEESE"/>
    <property type="match status" value="1"/>
</dbReference>
<dbReference type="GeneID" id="5857048"/>
<dbReference type="InterPro" id="IPR023362">
    <property type="entry name" value="PH-BEACH_dom"/>
</dbReference>
<evidence type="ECO:0000256" key="5">
    <source>
        <dbReference type="PROSITE-ProRule" id="PRU00221"/>
    </source>
</evidence>
<dbReference type="Pfam" id="PF02138">
    <property type="entry name" value="Beach"/>
    <property type="match status" value="1"/>
</dbReference>
<evidence type="ECO:0000259" key="7">
    <source>
        <dbReference type="PROSITE" id="PS51783"/>
    </source>
</evidence>
<dbReference type="CDD" id="cd06071">
    <property type="entry name" value="Beach"/>
    <property type="match status" value="1"/>
</dbReference>
<dbReference type="InterPro" id="IPR015943">
    <property type="entry name" value="WD40/YVTN_repeat-like_dom_sf"/>
</dbReference>
<dbReference type="InterPro" id="IPR001680">
    <property type="entry name" value="WD40_rpt"/>
</dbReference>
<name>A8PU20_MALGO</name>
<dbReference type="InterPro" id="IPR036322">
    <property type="entry name" value="WD40_repeat_dom_sf"/>
</dbReference>
<keyword evidence="1 5" id="KW-0853">WD repeat</keyword>
<evidence type="ECO:0000256" key="4">
    <source>
        <dbReference type="ARBA" id="ARBA00073334"/>
    </source>
</evidence>
<gene>
    <name evidence="8" type="ORF">MGL_0517</name>
</gene>
<dbReference type="Gene3D" id="2.130.10.10">
    <property type="entry name" value="YVTN repeat-like/Quinoprotein amine dehydrogenase"/>
    <property type="match status" value="1"/>
</dbReference>
<dbReference type="SUPFAM" id="SSF50729">
    <property type="entry name" value="PH domain-like"/>
    <property type="match status" value="1"/>
</dbReference>
<dbReference type="Gene3D" id="1.10.1540.10">
    <property type="entry name" value="BEACH domain"/>
    <property type="match status" value="1"/>
</dbReference>
<dbReference type="PROSITE" id="PS50294">
    <property type="entry name" value="WD_REPEATS_REGION"/>
    <property type="match status" value="1"/>
</dbReference>
<dbReference type="PROSITE" id="PS50197">
    <property type="entry name" value="BEACH"/>
    <property type="match status" value="1"/>
</dbReference>
<evidence type="ECO:0000256" key="1">
    <source>
        <dbReference type="ARBA" id="ARBA00022574"/>
    </source>
</evidence>
<comment type="caution">
    <text evidence="8">The sequence shown here is derived from an EMBL/GenBank/DDBJ whole genome shotgun (WGS) entry which is preliminary data.</text>
</comment>
<dbReference type="Pfam" id="PF23295">
    <property type="entry name" value="Arm_4"/>
    <property type="match status" value="1"/>
</dbReference>
<dbReference type="PANTHER" id="PTHR46108">
    <property type="entry name" value="BLUE CHEESE"/>
    <property type="match status" value="1"/>
</dbReference>
<sequence>MQEVATEIHTLLLHNGGRRAPVYEGFGECGGFLAIGRLLAAVQRESDEANGPTKAHGSQLLFLALSILTDAITHSRDNLLSFEQILGWDSLVVSLNDAVSMSDRVVALLFGIGVGDVAEGVKQFRGVSEALASGQCGASQDVDFDDGDLDAWPRWKTRAIIHPHALYCALRLADSDTSASSYVRHTTYILLYDLLRTSIRNAVVLSRTAVLSRVLGAWMKKRPVPWEERVLRLLLQDGIKNAKDIRAVFAHLLQTPSLDANCDLLDLLYDIALAVHRPSSLMFEAFDEASASTTAGVQLSALDRPFPPDDARSTGFTLALTLELIEVQHEMPAVLDILQLGPEGASLRISIDLGLESLVYKPGGLGQGMYALPRTKLALRTPHHIVLTHAKSAPNVESTVHVYVDGQRACTLQVPWPGAFPHPASVSLGAIPVRSSGRSYVMWSLSSAFLHDRVVSSSVPRLLHELMPLYTGNLQGPLARFLTYSGMAHMQARLDALAEASDPETLSQAYVALRTAMYSAAADIFPLSGFYFHLQAAHTLRTKSAVLVLNQAVARISDAARVAHGHGVLQGLPTVRHPRALDEAVWGIGGCAVLLALIERADTSRALVHVVRLFLRLVTHSWRLAEDAERLQAYGMLGALLRSQLHMLTPDIVHLLEEAIMPDGRLANIPLYRTVLLDTSLWAHAPYDVQLAYVVHFRRVLPLGSRRLRDVHLVRRIIQFARAAPFVPVELLTDTVKTALEHYFRPRNVQATMHFITMTLGQTAPSPQALGASRARTDADSPYPPIVCAATLVPRCAKPNTRTLVMARAWLDVLVRMLSDDTKRVAMVAELVHAKWLMILARPGLAREDVPNVLELIGMLLSASPSLAQTWTRLGGFRVLERTLPMYWDVPCVMPWMWTLFLGTRLPKSSLFRTFAPRAYDQDICHAQALRVIVQCLTHGLMACRFAPKKRRASLPMALVDTTRLAVLEDSVRLLVAHSRNESVRALLMLAPTLVSLLRATAPRFIDEPCGPRVAALCDNILDMLAARIAELTLSSHTLTLLHNLHSAMPTPDPLMQSRLCISVYTPLFVHLDRLIRERTVLRHTLELVSDLLEMASNESLRSLLLQLRIFDLAQLVVYAPPNLVSFKTRMQTTLALERNVLHAFAAQEASTALAFCYEARSFMFTDASDLGFIQCVVYHAWLVQRASADRHACLCLTFIGANWPDLVELPLDQVPDPLPFASTWASTFASQQAFLTSLCRNRVKAWTPHVSPQVLNKLQVHERIGQWHAALRENDALRAARNAQDVREDVAFIRRQWTESRDLLRLQSSPEASGNWCLDPTEGPGRARIKLWAVPQHVSCVSVSMPHAPDMHLHVSEQDATPLPELVDINTPMEGMPSDALTAPFSGRSAHAASAAVMAPAPIPPPEEFEDKVRCILRTLEPGESVEDLLNTSRVVGIDLQSSLLIVGTRHMYLLDDYFQRPNGEIVNVWDAPSHERDALILAAGVGQITQSNEPVQKWRWDRLRLCLDRAWLHRPTALELFSHDGQSCLLVLSTQAQMKRLKHIVRTKVPHVFLDSEALVEGIRELPLAPARITGVVLRRAPVGRETLAWQERRISNADYLMILNTIAGRTMNDLTQFPIFPWVLADYDSASLDLERPECYRQLDKPMGAQTPSRHAEFVDRYEQLQQVQLEPFHYGTHYSTATSVCGFLVRVMPFSQILLSLNGGSFDLPDRIFASVGSAWASASERSRADVRELIPEFFFLPEMFVNMHGFNFGTTQAGVPVNHVVLPPWAQNDPFLFVQKHREALESDYVSEHLHEWIDLIFGYKSRGPEAVAATNVFHPMSYADSVDLEGIDSLLERQAAAQVVHNFGQTPTQLFTRAHPPRPPRLDPEPWHATADLLLYPAFLLQGRFPVTHAPGPVIHISGEPNTLIASTRDQIVLAGTKLSLSFGYVDNSVRFIDEEGDLLAMLEHAAVGRISCIAALSDMVVFGSDDGMTQLYALQLPSPHLEMRASLCGHTGAVLCLAVSSTWGIAVTGSADQTAIVWDLHRHRFVRQLTEPDQPVNLVAIDHQRGWIAAAAGFEVWIWSINGVLLVHQSTRSATNDPPSSMEFVAREFHVGKLGVLVTGHIGTIVLWDIVSNHARASPPRWCLEKSIIHKVRDAPAKITCIYSPCASVLCSGDEMGQVYTWALPGSAIVPPHVQEQCIGRCERRFGFLDVKRLCQGCAGLVCNKCSGSYAGGQLRLCKPCSITLGSRGMSL</sequence>
<feature type="repeat" description="WD" evidence="5">
    <location>
        <begin position="1998"/>
        <end position="2039"/>
    </location>
</feature>
<dbReference type="EMBL" id="AAYY01000001">
    <property type="protein sequence ID" value="EDP45528.1"/>
    <property type="molecule type" value="Genomic_DNA"/>
</dbReference>
<dbReference type="InterPro" id="IPR019775">
    <property type="entry name" value="WD40_repeat_CS"/>
</dbReference>
<accession>A8PU20</accession>
<evidence type="ECO:0000256" key="3">
    <source>
        <dbReference type="ARBA" id="ARBA00054699"/>
    </source>
</evidence>
<dbReference type="FunFam" id="1.10.1540.10:FF:000001">
    <property type="entry name" value="neurobeachin isoform X1"/>
    <property type="match status" value="1"/>
</dbReference>
<dbReference type="PROSITE" id="PS51783">
    <property type="entry name" value="PH_BEACH"/>
    <property type="match status" value="1"/>
</dbReference>
<keyword evidence="9" id="KW-1185">Reference proteome</keyword>
<evidence type="ECO:0000259" key="6">
    <source>
        <dbReference type="PROSITE" id="PS50197"/>
    </source>
</evidence>
<organism evidence="8 9">
    <name type="scientific">Malassezia globosa (strain ATCC MYA-4612 / CBS 7966)</name>
    <name type="common">Dandruff-associated fungus</name>
    <dbReference type="NCBI Taxonomy" id="425265"/>
    <lineage>
        <taxon>Eukaryota</taxon>
        <taxon>Fungi</taxon>
        <taxon>Dikarya</taxon>
        <taxon>Basidiomycota</taxon>
        <taxon>Ustilaginomycotina</taxon>
        <taxon>Malasseziomycetes</taxon>
        <taxon>Malasseziales</taxon>
        <taxon>Malasseziaceae</taxon>
        <taxon>Malassezia</taxon>
    </lineage>
</organism>
<dbReference type="SUPFAM" id="SSF81837">
    <property type="entry name" value="BEACH domain"/>
    <property type="match status" value="1"/>
</dbReference>
<dbReference type="InterPro" id="IPR056252">
    <property type="entry name" value="Alfy-like_Arm-like"/>
</dbReference>
<dbReference type="Gene3D" id="2.30.29.30">
    <property type="entry name" value="Pleckstrin-homology domain (PH domain)/Phosphotyrosine-binding domain (PTB)"/>
    <property type="match status" value="1"/>
</dbReference>
<dbReference type="InterPro" id="IPR011011">
    <property type="entry name" value="Znf_FYVE_PHD"/>
</dbReference>
<dbReference type="InterPro" id="IPR000409">
    <property type="entry name" value="BEACH_dom"/>
</dbReference>
<feature type="domain" description="BEACH" evidence="6">
    <location>
        <begin position="1577"/>
        <end position="1868"/>
    </location>
</feature>
<protein>
    <recommendedName>
        <fullName evidence="4">Beige protein homolog 1</fullName>
    </recommendedName>
</protein>
<comment type="function">
    <text evidence="3">May be involved in protein sorting and cell wall formation.</text>
</comment>
<dbReference type="SMART" id="SM01026">
    <property type="entry name" value="Beach"/>
    <property type="match status" value="1"/>
</dbReference>
<dbReference type="PROSITE" id="PS50082">
    <property type="entry name" value="WD_REPEATS_2"/>
    <property type="match status" value="1"/>
</dbReference>
<dbReference type="SMART" id="SM00320">
    <property type="entry name" value="WD40"/>
    <property type="match status" value="4"/>
</dbReference>
<feature type="domain" description="BEACH-type PH" evidence="7">
    <location>
        <begin position="1422"/>
        <end position="1548"/>
    </location>
</feature>
<proteinExistence type="predicted"/>
<dbReference type="VEuPathDB" id="FungiDB:MGL_0517"/>
<keyword evidence="2" id="KW-0677">Repeat</keyword>
<dbReference type="RefSeq" id="XP_001732742.1">
    <property type="nucleotide sequence ID" value="XM_001732690.1"/>
</dbReference>
<dbReference type="PROSITE" id="PS00678">
    <property type="entry name" value="WD_REPEATS_1"/>
    <property type="match status" value="1"/>
</dbReference>
<dbReference type="KEGG" id="mgl:MGL_0517"/>
<dbReference type="InterPro" id="IPR011993">
    <property type="entry name" value="PH-like_dom_sf"/>
</dbReference>
<dbReference type="Proteomes" id="UP000008837">
    <property type="component" value="Unassembled WGS sequence"/>
</dbReference>
<dbReference type="FunCoup" id="A8PU20">
    <property type="interactions" value="53"/>
</dbReference>